<evidence type="ECO:0000259" key="6">
    <source>
        <dbReference type="Pfam" id="PF04932"/>
    </source>
</evidence>
<feature type="transmembrane region" description="Helical" evidence="5">
    <location>
        <begin position="35"/>
        <end position="57"/>
    </location>
</feature>
<feature type="domain" description="O-antigen ligase-related" evidence="6">
    <location>
        <begin position="234"/>
        <end position="336"/>
    </location>
</feature>
<evidence type="ECO:0000256" key="4">
    <source>
        <dbReference type="ARBA" id="ARBA00023136"/>
    </source>
</evidence>
<evidence type="ECO:0000313" key="8">
    <source>
        <dbReference type="Proteomes" id="UP000228758"/>
    </source>
</evidence>
<feature type="transmembrane region" description="Helical" evidence="5">
    <location>
        <begin position="64"/>
        <end position="86"/>
    </location>
</feature>
<name>A0A2M9CKL2_9MICO</name>
<gene>
    <name evidence="7" type="ORF">CLV46_2013</name>
</gene>
<feature type="transmembrane region" description="Helical" evidence="5">
    <location>
        <begin position="124"/>
        <end position="145"/>
    </location>
</feature>
<dbReference type="OrthoDB" id="3774626at2"/>
<dbReference type="GO" id="GO:0016020">
    <property type="term" value="C:membrane"/>
    <property type="evidence" value="ECO:0007669"/>
    <property type="project" value="UniProtKB-SubCell"/>
</dbReference>
<keyword evidence="8" id="KW-1185">Reference proteome</keyword>
<keyword evidence="7" id="KW-0436">Ligase</keyword>
<dbReference type="Pfam" id="PF04932">
    <property type="entry name" value="Wzy_C"/>
    <property type="match status" value="1"/>
</dbReference>
<evidence type="ECO:0000256" key="1">
    <source>
        <dbReference type="ARBA" id="ARBA00004141"/>
    </source>
</evidence>
<keyword evidence="4 5" id="KW-0472">Membrane</keyword>
<reference evidence="7 8" key="1">
    <citation type="submission" date="2017-11" db="EMBL/GenBank/DDBJ databases">
        <title>Genomic Encyclopedia of Archaeal and Bacterial Type Strains, Phase II (KMG-II): From Individual Species to Whole Genera.</title>
        <authorList>
            <person name="Goeker M."/>
        </authorList>
    </citation>
    <scope>NUCLEOTIDE SEQUENCE [LARGE SCALE GENOMIC DNA]</scope>
    <source>
        <strain evidence="7 8">DSM 27393</strain>
    </source>
</reference>
<keyword evidence="2 5" id="KW-0812">Transmembrane</keyword>
<organism evidence="7 8">
    <name type="scientific">Diaminobutyricimonas aerilata</name>
    <dbReference type="NCBI Taxonomy" id="1162967"/>
    <lineage>
        <taxon>Bacteria</taxon>
        <taxon>Bacillati</taxon>
        <taxon>Actinomycetota</taxon>
        <taxon>Actinomycetes</taxon>
        <taxon>Micrococcales</taxon>
        <taxon>Microbacteriaceae</taxon>
        <taxon>Diaminobutyricimonas</taxon>
    </lineage>
</organism>
<feature type="transmembrane region" description="Helical" evidence="5">
    <location>
        <begin position="272"/>
        <end position="292"/>
    </location>
</feature>
<comment type="subcellular location">
    <subcellularLocation>
        <location evidence="1">Membrane</location>
        <topology evidence="1">Multi-pass membrane protein</topology>
    </subcellularLocation>
</comment>
<sequence>MTALAVPTTADGPVGEATRDLPAWPVLALLWGMPAWWALGMLPFATVIMAVPMVALLMLHRRVVIVPGILPWWAFVAWMIPCALMLDSLGRLLGFGVRFAQFASIAILLFYICNATRSLTARRLLAGLTFVWLFVIVGGYLGMLWPDVTLTATIGRLLPGALRENEYIADLVFPPLAEIQTPWGAEEPFVRPSAPFAYTNGWGAAIAILTPIAVANALLRRSRGGMLVLVGGLLASIAPAVATSNRGLFIGLAIAIVYVVLRLAGRGQWLPVLGVAALSTALLVLLTLSGFLDAITARQDTVDTTEGRGDLYEETFVRTLDSPILGYGAPRPSFTSEITVGTQGMVWNALFCFGFVGLALFAVFLVGGLLRTWAAPTPAALWMHASVVAAIAMSIFYGLDRHMLTIGIVLALLLREKYLGVGDVAPETTAGGRSAPAPVVS</sequence>
<feature type="transmembrane region" description="Helical" evidence="5">
    <location>
        <begin position="201"/>
        <end position="219"/>
    </location>
</feature>
<feature type="transmembrane region" description="Helical" evidence="5">
    <location>
        <begin position="379"/>
        <end position="399"/>
    </location>
</feature>
<protein>
    <submittedName>
        <fullName evidence="7">O-antigen ligase-like membrane protein</fullName>
    </submittedName>
</protein>
<dbReference type="InterPro" id="IPR007016">
    <property type="entry name" value="O-antigen_ligase-rel_domated"/>
</dbReference>
<evidence type="ECO:0000256" key="5">
    <source>
        <dbReference type="SAM" id="Phobius"/>
    </source>
</evidence>
<evidence type="ECO:0000256" key="3">
    <source>
        <dbReference type="ARBA" id="ARBA00022989"/>
    </source>
</evidence>
<feature type="transmembrane region" description="Helical" evidence="5">
    <location>
        <begin position="248"/>
        <end position="265"/>
    </location>
</feature>
<proteinExistence type="predicted"/>
<keyword evidence="3 5" id="KW-1133">Transmembrane helix</keyword>
<dbReference type="AlphaFoldDB" id="A0A2M9CKL2"/>
<evidence type="ECO:0000256" key="2">
    <source>
        <dbReference type="ARBA" id="ARBA00022692"/>
    </source>
</evidence>
<evidence type="ECO:0000313" key="7">
    <source>
        <dbReference type="EMBL" id="PJJ72441.1"/>
    </source>
</evidence>
<feature type="transmembrane region" description="Helical" evidence="5">
    <location>
        <begin position="92"/>
        <end position="112"/>
    </location>
</feature>
<accession>A0A2M9CKL2</accession>
<dbReference type="RefSeq" id="WP_100364629.1">
    <property type="nucleotide sequence ID" value="NZ_PGFF01000001.1"/>
</dbReference>
<dbReference type="Proteomes" id="UP000228758">
    <property type="component" value="Unassembled WGS sequence"/>
</dbReference>
<feature type="transmembrane region" description="Helical" evidence="5">
    <location>
        <begin position="345"/>
        <end position="367"/>
    </location>
</feature>
<dbReference type="EMBL" id="PGFF01000001">
    <property type="protein sequence ID" value="PJJ72441.1"/>
    <property type="molecule type" value="Genomic_DNA"/>
</dbReference>
<dbReference type="GO" id="GO:0016874">
    <property type="term" value="F:ligase activity"/>
    <property type="evidence" value="ECO:0007669"/>
    <property type="project" value="UniProtKB-KW"/>
</dbReference>
<comment type="caution">
    <text evidence="7">The sequence shown here is derived from an EMBL/GenBank/DDBJ whole genome shotgun (WGS) entry which is preliminary data.</text>
</comment>